<evidence type="ECO:0000313" key="4">
    <source>
        <dbReference type="Proteomes" id="UP001174909"/>
    </source>
</evidence>
<gene>
    <name evidence="3" type="ORF">GBAR_LOCUS22481</name>
</gene>
<feature type="transmembrane region" description="Helical" evidence="1">
    <location>
        <begin position="32"/>
        <end position="53"/>
    </location>
</feature>
<sequence>MNATHSVCVLVIVLCSFQPILSQQCNAFATVGGVIGGLIFIVVISVLLCCVCYHCKRHQMRQSSAVVVTTTPQVVSDFPAGQFH</sequence>
<accession>A0AA35T218</accession>
<evidence type="ECO:0000256" key="2">
    <source>
        <dbReference type="SAM" id="SignalP"/>
    </source>
</evidence>
<feature type="signal peptide" evidence="2">
    <location>
        <begin position="1"/>
        <end position="22"/>
    </location>
</feature>
<comment type="caution">
    <text evidence="3">The sequence shown here is derived from an EMBL/GenBank/DDBJ whole genome shotgun (WGS) entry which is preliminary data.</text>
</comment>
<name>A0AA35T218_GEOBA</name>
<protein>
    <submittedName>
        <fullName evidence="3">Uncharacterized protein</fullName>
    </submittedName>
</protein>
<keyword evidence="2" id="KW-0732">Signal</keyword>
<evidence type="ECO:0000313" key="3">
    <source>
        <dbReference type="EMBL" id="CAI8040335.1"/>
    </source>
</evidence>
<reference evidence="3" key="1">
    <citation type="submission" date="2023-03" db="EMBL/GenBank/DDBJ databases">
        <authorList>
            <person name="Steffen K."/>
            <person name="Cardenas P."/>
        </authorList>
    </citation>
    <scope>NUCLEOTIDE SEQUENCE</scope>
</reference>
<keyword evidence="1" id="KW-0812">Transmembrane</keyword>
<keyword evidence="1" id="KW-1133">Transmembrane helix</keyword>
<feature type="chain" id="PRO_5041356003" evidence="2">
    <location>
        <begin position="23"/>
        <end position="84"/>
    </location>
</feature>
<keyword evidence="1" id="KW-0472">Membrane</keyword>
<keyword evidence="4" id="KW-1185">Reference proteome</keyword>
<organism evidence="3 4">
    <name type="scientific">Geodia barretti</name>
    <name type="common">Barrett's horny sponge</name>
    <dbReference type="NCBI Taxonomy" id="519541"/>
    <lineage>
        <taxon>Eukaryota</taxon>
        <taxon>Metazoa</taxon>
        <taxon>Porifera</taxon>
        <taxon>Demospongiae</taxon>
        <taxon>Heteroscleromorpha</taxon>
        <taxon>Tetractinellida</taxon>
        <taxon>Astrophorina</taxon>
        <taxon>Geodiidae</taxon>
        <taxon>Geodia</taxon>
    </lineage>
</organism>
<dbReference type="EMBL" id="CASHTH010003103">
    <property type="protein sequence ID" value="CAI8040335.1"/>
    <property type="molecule type" value="Genomic_DNA"/>
</dbReference>
<evidence type="ECO:0000256" key="1">
    <source>
        <dbReference type="SAM" id="Phobius"/>
    </source>
</evidence>
<dbReference type="Proteomes" id="UP001174909">
    <property type="component" value="Unassembled WGS sequence"/>
</dbReference>
<dbReference type="AlphaFoldDB" id="A0AA35T218"/>
<proteinExistence type="predicted"/>